<organism evidence="2 3">
    <name type="scientific">Venturia nashicola</name>
    <dbReference type="NCBI Taxonomy" id="86259"/>
    <lineage>
        <taxon>Eukaryota</taxon>
        <taxon>Fungi</taxon>
        <taxon>Dikarya</taxon>
        <taxon>Ascomycota</taxon>
        <taxon>Pezizomycotina</taxon>
        <taxon>Dothideomycetes</taxon>
        <taxon>Pleosporomycetidae</taxon>
        <taxon>Venturiales</taxon>
        <taxon>Venturiaceae</taxon>
        <taxon>Venturia</taxon>
    </lineage>
</organism>
<keyword evidence="3" id="KW-1185">Reference proteome</keyword>
<sequence length="301" mass="34681">MSRVGPNTICSRCTARQQWQRSFSTTTSRLAISPESPNFIDVPRSKQDPKPPKPVVKGVLPIPKRIDLPDYKAASFVEFLDKTTPKPRDRSRPHGPDADLLAWKQRMAASRRRNLAQGLQELAIREESTKITAQFRAERKNYKHEILSNMPERRDQALTTPSLANSVRQILANKNRKTEFDIFKKKQIGSRKERKYANAQERKEQQRKDQLHTLYTHARHFITTEEALDAALEKTFGTDENPVRWQGRGLSVWALGGQPPNVQEMLNPDKRRNAYNDLEGNTQYRQRMKQIAETLTGGRIV</sequence>
<proteinExistence type="predicted"/>
<dbReference type="OrthoDB" id="5223508at2759"/>
<dbReference type="CDD" id="cd23703">
    <property type="entry name" value="mS26_PET12"/>
    <property type="match status" value="1"/>
</dbReference>
<gene>
    <name evidence="2" type="ORF">E6O75_ATG02120</name>
</gene>
<dbReference type="Proteomes" id="UP000298493">
    <property type="component" value="Unassembled WGS sequence"/>
</dbReference>
<dbReference type="InterPro" id="IPR058940">
    <property type="entry name" value="mS26_fungi"/>
</dbReference>
<name>A0A4Z1PCV5_9PEZI</name>
<comment type="caution">
    <text evidence="2">The sequence shown here is derived from an EMBL/GenBank/DDBJ whole genome shotgun (WGS) entry which is preliminary data.</text>
</comment>
<accession>A0A4Z1PCV5</accession>
<feature type="region of interest" description="Disordered" evidence="1">
    <location>
        <begin position="34"/>
        <end position="53"/>
    </location>
</feature>
<dbReference type="STRING" id="86259.A0A4Z1PCV5"/>
<evidence type="ECO:0000313" key="2">
    <source>
        <dbReference type="EMBL" id="TID22946.1"/>
    </source>
</evidence>
<dbReference type="Pfam" id="PF26163">
    <property type="entry name" value="mS26"/>
    <property type="match status" value="1"/>
</dbReference>
<dbReference type="AlphaFoldDB" id="A0A4Z1PCV5"/>
<dbReference type="EMBL" id="SNSC02000007">
    <property type="protein sequence ID" value="TID22946.1"/>
    <property type="molecule type" value="Genomic_DNA"/>
</dbReference>
<protein>
    <submittedName>
        <fullName evidence="2">Uncharacterized protein</fullName>
    </submittedName>
</protein>
<evidence type="ECO:0000256" key="1">
    <source>
        <dbReference type="SAM" id="MobiDB-lite"/>
    </source>
</evidence>
<reference evidence="2 3" key="1">
    <citation type="submission" date="2019-04" db="EMBL/GenBank/DDBJ databases">
        <title>High contiguity whole genome sequence and gene annotation resource for two Venturia nashicola isolates.</title>
        <authorList>
            <person name="Prokchorchik M."/>
            <person name="Won K."/>
            <person name="Lee Y."/>
            <person name="Choi E.D."/>
            <person name="Segonzac C."/>
            <person name="Sohn K.H."/>
        </authorList>
    </citation>
    <scope>NUCLEOTIDE SEQUENCE [LARGE SCALE GENOMIC DNA]</scope>
    <source>
        <strain evidence="2 3">PRI2</strain>
    </source>
</reference>
<evidence type="ECO:0000313" key="3">
    <source>
        <dbReference type="Proteomes" id="UP000298493"/>
    </source>
</evidence>